<keyword evidence="5 8" id="KW-1133">Transmembrane helix</keyword>
<keyword evidence="3" id="KW-1003">Cell membrane</keyword>
<evidence type="ECO:0000256" key="1">
    <source>
        <dbReference type="ARBA" id="ARBA00004651"/>
    </source>
</evidence>
<dbReference type="PROSITE" id="PS50887">
    <property type="entry name" value="GGDEF"/>
    <property type="match status" value="1"/>
</dbReference>
<dbReference type="EC" id="2.7.7.65" evidence="2"/>
<dbReference type="CDD" id="cd18774">
    <property type="entry name" value="PDC2_HK_sensor"/>
    <property type="match status" value="1"/>
</dbReference>
<dbReference type="InterPro" id="IPR043128">
    <property type="entry name" value="Rev_trsase/Diguanyl_cyclase"/>
</dbReference>
<keyword evidence="6 8" id="KW-0472">Membrane</keyword>
<evidence type="ECO:0000259" key="9">
    <source>
        <dbReference type="PROSITE" id="PS50887"/>
    </source>
</evidence>
<evidence type="ECO:0000313" key="11">
    <source>
        <dbReference type="Proteomes" id="UP000218595"/>
    </source>
</evidence>
<dbReference type="InterPro" id="IPR029151">
    <property type="entry name" value="Sensor-like_sf"/>
</dbReference>
<dbReference type="PANTHER" id="PTHR45138">
    <property type="entry name" value="REGULATORY COMPONENTS OF SENSORY TRANSDUCTION SYSTEM"/>
    <property type="match status" value="1"/>
</dbReference>
<dbReference type="InterPro" id="IPR033479">
    <property type="entry name" value="dCache_1"/>
</dbReference>
<dbReference type="CDD" id="cd01949">
    <property type="entry name" value="GGDEF"/>
    <property type="match status" value="1"/>
</dbReference>
<protein>
    <recommendedName>
        <fullName evidence="2">diguanylate cyclase</fullName>
        <ecNumber evidence="2">2.7.7.65</ecNumber>
    </recommendedName>
</protein>
<evidence type="ECO:0000256" key="2">
    <source>
        <dbReference type="ARBA" id="ARBA00012528"/>
    </source>
</evidence>
<organism evidence="10 11">
    <name type="scientific">Pseudomonas izuensis</name>
    <dbReference type="NCBI Taxonomy" id="2684212"/>
    <lineage>
        <taxon>Bacteria</taxon>
        <taxon>Pseudomonadati</taxon>
        <taxon>Pseudomonadota</taxon>
        <taxon>Gammaproteobacteria</taxon>
        <taxon>Pseudomonadales</taxon>
        <taxon>Pseudomonadaceae</taxon>
        <taxon>Pseudomonas</taxon>
    </lineage>
</organism>
<dbReference type="PANTHER" id="PTHR45138:SF9">
    <property type="entry name" value="DIGUANYLATE CYCLASE DGCM-RELATED"/>
    <property type="match status" value="1"/>
</dbReference>
<evidence type="ECO:0000256" key="3">
    <source>
        <dbReference type="ARBA" id="ARBA00022475"/>
    </source>
</evidence>
<keyword evidence="11" id="KW-1185">Reference proteome</keyword>
<feature type="transmembrane region" description="Helical" evidence="8">
    <location>
        <begin position="287"/>
        <end position="305"/>
    </location>
</feature>
<evidence type="ECO:0000256" key="8">
    <source>
        <dbReference type="SAM" id="Phobius"/>
    </source>
</evidence>
<gene>
    <name evidence="10" type="ORF">LAB08_R29460</name>
</gene>
<accession>A0ABM7RSA9</accession>
<dbReference type="RefSeq" id="WP_096511442.1">
    <property type="nucleotide sequence ID" value="NZ_AP017423.2"/>
</dbReference>
<evidence type="ECO:0000256" key="6">
    <source>
        <dbReference type="ARBA" id="ARBA00023136"/>
    </source>
</evidence>
<comment type="catalytic activity">
    <reaction evidence="7">
        <text>2 GTP = 3',3'-c-di-GMP + 2 diphosphate</text>
        <dbReference type="Rhea" id="RHEA:24898"/>
        <dbReference type="ChEBI" id="CHEBI:33019"/>
        <dbReference type="ChEBI" id="CHEBI:37565"/>
        <dbReference type="ChEBI" id="CHEBI:58805"/>
        <dbReference type="EC" id="2.7.7.65"/>
    </reaction>
</comment>
<dbReference type="EMBL" id="AP017423">
    <property type="protein sequence ID" value="BCX68306.1"/>
    <property type="molecule type" value="Genomic_DNA"/>
</dbReference>
<dbReference type="InterPro" id="IPR029787">
    <property type="entry name" value="Nucleotide_cyclase"/>
</dbReference>
<feature type="domain" description="GGDEF" evidence="9">
    <location>
        <begin position="392"/>
        <end position="519"/>
    </location>
</feature>
<keyword evidence="4 8" id="KW-0812">Transmembrane</keyword>
<dbReference type="Gene3D" id="3.30.450.20">
    <property type="entry name" value="PAS domain"/>
    <property type="match status" value="1"/>
</dbReference>
<dbReference type="InterPro" id="IPR050469">
    <property type="entry name" value="Diguanylate_Cyclase"/>
</dbReference>
<comment type="subcellular location">
    <subcellularLocation>
        <location evidence="1">Cell membrane</location>
        <topology evidence="1">Multi-pass membrane protein</topology>
    </subcellularLocation>
</comment>
<dbReference type="Pfam" id="PF00990">
    <property type="entry name" value="GGDEF"/>
    <property type="match status" value="1"/>
</dbReference>
<dbReference type="InterPro" id="IPR000160">
    <property type="entry name" value="GGDEF_dom"/>
</dbReference>
<dbReference type="Pfam" id="PF02743">
    <property type="entry name" value="dCache_1"/>
    <property type="match status" value="1"/>
</dbReference>
<reference evidence="10 11" key="1">
    <citation type="submission" date="2016-04" db="EMBL/GenBank/DDBJ databases">
        <title>Complete genome sequence of Pseudomonas sp. LAB-08 isolated from TCE contaminated aquifer soil.</title>
        <authorList>
            <person name="Dohra H."/>
            <person name="Suzuki K."/>
            <person name="Fatma A."/>
            <person name="Inuzuka Y."/>
            <person name="Honjo M."/>
            <person name="Tashiro Y."/>
            <person name="Futamata H."/>
        </authorList>
    </citation>
    <scope>NUCLEOTIDE SEQUENCE [LARGE SCALE GENOMIC DNA]</scope>
    <source>
        <strain evidence="10 11">LAB-08</strain>
    </source>
</reference>
<dbReference type="Proteomes" id="UP000218595">
    <property type="component" value="Chromosome"/>
</dbReference>
<proteinExistence type="predicted"/>
<sequence length="519" mass="56354">MSVRSLTRIDLRRLILLFTLLTALITLVSSLYVVYRVQKRELIDSALQSNRAYATKVASSIGEFLRNSHEHLAYSADLLAGQLQNEGFLKSEAIRLQGQDSSFNSVAIFDATGKVLEASPQNLQIKGRIFHTEGIVQALHGHQPMVSSAFVSEIGNLVIFISQPIVDKGGQYVGAVGGSVYLQKQSVLHTLISSHFNDVSVQVYVVDSSRRLLYHADHNRIGQVLGPDTAVDAVLGGGRGAMESVDAEGTAMLSGYAYVPDSRWGVICAQSRAATLESLGALMGKTAMAIFPVCLIGFTIICWVTQLITRPLRQLAAAASQLDAVDSPEQINSVRAWYIEAAHIRRALSMGVALMQEKLGRLNRQAQSDPMTGLANRRAMDEALRVLQQTGTPFCAMALDIDHFKKVNDTFGHDAGDVALQAIADVLKRCSRDGDLPCRTGGEEFTLLLPNMPKASAIDVAERLRAMVENTRIDQVGSVTISIGVASWIAQGPPVSVVLKQADELLYEAKKKGRNRVEA</sequence>
<evidence type="ECO:0000313" key="10">
    <source>
        <dbReference type="EMBL" id="BCX68306.1"/>
    </source>
</evidence>
<name>A0ABM7RSA9_9PSED</name>
<dbReference type="NCBIfam" id="TIGR00254">
    <property type="entry name" value="GGDEF"/>
    <property type="match status" value="1"/>
</dbReference>
<dbReference type="SUPFAM" id="SSF55073">
    <property type="entry name" value="Nucleotide cyclase"/>
    <property type="match status" value="1"/>
</dbReference>
<evidence type="ECO:0000256" key="5">
    <source>
        <dbReference type="ARBA" id="ARBA00022989"/>
    </source>
</evidence>
<dbReference type="SUPFAM" id="SSF103190">
    <property type="entry name" value="Sensory domain-like"/>
    <property type="match status" value="2"/>
</dbReference>
<dbReference type="CDD" id="cd18773">
    <property type="entry name" value="PDC1_HK_sensor"/>
    <property type="match status" value="1"/>
</dbReference>
<evidence type="ECO:0000256" key="7">
    <source>
        <dbReference type="ARBA" id="ARBA00034247"/>
    </source>
</evidence>
<dbReference type="Gene3D" id="3.30.70.270">
    <property type="match status" value="1"/>
</dbReference>
<dbReference type="SMART" id="SM00267">
    <property type="entry name" value="GGDEF"/>
    <property type="match status" value="1"/>
</dbReference>
<evidence type="ECO:0000256" key="4">
    <source>
        <dbReference type="ARBA" id="ARBA00022692"/>
    </source>
</evidence>